<evidence type="ECO:0000313" key="2">
    <source>
        <dbReference type="Proteomes" id="UP000772434"/>
    </source>
</evidence>
<dbReference type="Proteomes" id="UP000772434">
    <property type="component" value="Unassembled WGS sequence"/>
</dbReference>
<evidence type="ECO:0008006" key="3">
    <source>
        <dbReference type="Google" id="ProtNLM"/>
    </source>
</evidence>
<evidence type="ECO:0000313" key="1">
    <source>
        <dbReference type="EMBL" id="KAF9065964.1"/>
    </source>
</evidence>
<organism evidence="1 2">
    <name type="scientific">Rhodocollybia butyracea</name>
    <dbReference type="NCBI Taxonomy" id="206335"/>
    <lineage>
        <taxon>Eukaryota</taxon>
        <taxon>Fungi</taxon>
        <taxon>Dikarya</taxon>
        <taxon>Basidiomycota</taxon>
        <taxon>Agaricomycotina</taxon>
        <taxon>Agaricomycetes</taxon>
        <taxon>Agaricomycetidae</taxon>
        <taxon>Agaricales</taxon>
        <taxon>Marasmiineae</taxon>
        <taxon>Omphalotaceae</taxon>
        <taxon>Rhodocollybia</taxon>
    </lineage>
</organism>
<dbReference type="PANTHER" id="PTHR13318">
    <property type="entry name" value="PARTNER OF PAIRED, ISOFORM B-RELATED"/>
    <property type="match status" value="1"/>
</dbReference>
<proteinExistence type="predicted"/>
<protein>
    <recommendedName>
        <fullName evidence="3">F-box domain-containing protein</fullName>
    </recommendedName>
</protein>
<comment type="caution">
    <text evidence="1">The sequence shown here is derived from an EMBL/GenBank/DDBJ whole genome shotgun (WGS) entry which is preliminary data.</text>
</comment>
<gene>
    <name evidence="1" type="ORF">BDP27DRAFT_1366032</name>
</gene>
<dbReference type="AlphaFoldDB" id="A0A9P5PMI9"/>
<keyword evidence="2" id="KW-1185">Reference proteome</keyword>
<dbReference type="GO" id="GO:0019005">
    <property type="term" value="C:SCF ubiquitin ligase complex"/>
    <property type="evidence" value="ECO:0007669"/>
    <property type="project" value="TreeGrafter"/>
</dbReference>
<sequence>MMLSHDVIALICAEISGRKDLLYLGLASKYWFLEPALNILWKKIDGLEPLLSVLPETTVVNGNLKVFLRSIAPSSWNRLRFYTSRVREFDSNPKHYSSIAPKVGDSVYTYLGKEKPIFPKLRTLHLEPTPCILKAFRSFLVPSLQEVSWPSGPWRTELDLSSDLGRSLARLASKSPGLKSLALCKYTYSGMSTSLRRLLALESFQATHLSHLEVDLIQALALLPRLTTLSLTFPPGVVLDYTGVEGGFPSLRKIELQGSTSDTRKFLAVARPQALESLSIDCEEDLTADEPVTEQDQSLADIAADITAITHLLSSFPLLQHLFISGDAFSSLQRMNELQLWSIFEPLLELKRLTRFVYDIGLPLSDEKTAQIACAWPHLEELTLTSCGVLSSLGSLVHFARHCPNLERLRYPIDAQLQTPAIEIPPTVSKHPLNIFWCDNDVDVMTEHAEAAALGLYQMFPNLVQVRGDGLGWGEVRDLLYDFQNPDED</sequence>
<dbReference type="OrthoDB" id="3543113at2759"/>
<dbReference type="InterPro" id="IPR032675">
    <property type="entry name" value="LRR_dom_sf"/>
</dbReference>
<dbReference type="EMBL" id="JADNRY010000095">
    <property type="protein sequence ID" value="KAF9065964.1"/>
    <property type="molecule type" value="Genomic_DNA"/>
</dbReference>
<accession>A0A9P5PMI9</accession>
<reference evidence="1" key="1">
    <citation type="submission" date="2020-11" db="EMBL/GenBank/DDBJ databases">
        <authorList>
            <consortium name="DOE Joint Genome Institute"/>
            <person name="Ahrendt S."/>
            <person name="Riley R."/>
            <person name="Andreopoulos W."/>
            <person name="Labutti K."/>
            <person name="Pangilinan J."/>
            <person name="Ruiz-Duenas F.J."/>
            <person name="Barrasa J.M."/>
            <person name="Sanchez-Garcia M."/>
            <person name="Camarero S."/>
            <person name="Miyauchi S."/>
            <person name="Serrano A."/>
            <person name="Linde D."/>
            <person name="Babiker R."/>
            <person name="Drula E."/>
            <person name="Ayuso-Fernandez I."/>
            <person name="Pacheco R."/>
            <person name="Padilla G."/>
            <person name="Ferreira P."/>
            <person name="Barriuso J."/>
            <person name="Kellner H."/>
            <person name="Castanera R."/>
            <person name="Alfaro M."/>
            <person name="Ramirez L."/>
            <person name="Pisabarro A.G."/>
            <person name="Kuo A."/>
            <person name="Tritt A."/>
            <person name="Lipzen A."/>
            <person name="He G."/>
            <person name="Yan M."/>
            <person name="Ng V."/>
            <person name="Cullen D."/>
            <person name="Martin F."/>
            <person name="Rosso M.-N."/>
            <person name="Henrissat B."/>
            <person name="Hibbett D."/>
            <person name="Martinez A.T."/>
            <person name="Grigoriev I.V."/>
        </authorList>
    </citation>
    <scope>NUCLEOTIDE SEQUENCE</scope>
    <source>
        <strain evidence="1">AH 40177</strain>
    </source>
</reference>
<dbReference type="GO" id="GO:0031146">
    <property type="term" value="P:SCF-dependent proteasomal ubiquitin-dependent protein catabolic process"/>
    <property type="evidence" value="ECO:0007669"/>
    <property type="project" value="TreeGrafter"/>
</dbReference>
<dbReference type="Gene3D" id="3.80.10.10">
    <property type="entry name" value="Ribonuclease Inhibitor"/>
    <property type="match status" value="1"/>
</dbReference>
<dbReference type="SUPFAM" id="SSF52058">
    <property type="entry name" value="L domain-like"/>
    <property type="match status" value="1"/>
</dbReference>
<name>A0A9P5PMI9_9AGAR</name>